<keyword evidence="7" id="KW-0028">Amino-acid biosynthesis</keyword>
<evidence type="ECO:0000256" key="7">
    <source>
        <dbReference type="ARBA" id="ARBA00022605"/>
    </source>
</evidence>
<evidence type="ECO:0000256" key="2">
    <source>
        <dbReference type="ARBA" id="ARBA00001947"/>
    </source>
</evidence>
<dbReference type="PROSITE" id="PS00759">
    <property type="entry name" value="ARGE_DAPE_CPG2_2"/>
    <property type="match status" value="1"/>
</dbReference>
<reference evidence="18 19" key="1">
    <citation type="journal article" date="2019" name="Sci. Transl. Med.">
        <title>Quorum sensing between bacterial species on the skin protects against epidermal injury in atopic dermatitis.</title>
        <authorList>
            <person name="Williams M.R."/>
        </authorList>
    </citation>
    <scope>NUCLEOTIDE SEQUENCE [LARGE SCALE GENOMIC DNA]</scope>
    <source>
        <strain evidence="18 19">H8</strain>
    </source>
</reference>
<comment type="similarity">
    <text evidence="4">Belongs to the peptidase M20A family.</text>
</comment>
<keyword evidence="13" id="KW-0170">Cobalt</keyword>
<comment type="pathway">
    <text evidence="3">Amino-acid biosynthesis; L-lysine biosynthesis via DAP pathway; LL-2,6-diaminopimelate from (S)-tetrahydrodipicolinate (succinylase route): step 3/3.</text>
</comment>
<dbReference type="InterPro" id="IPR011650">
    <property type="entry name" value="Peptidase_M20_dimer"/>
</dbReference>
<keyword evidence="20" id="KW-1185">Reference proteome</keyword>
<dbReference type="NCBIfam" id="NF006365">
    <property type="entry name" value="PRK08588.1"/>
    <property type="match status" value="1"/>
</dbReference>
<comment type="cofactor">
    <cofactor evidence="1">
        <name>Co(2+)</name>
        <dbReference type="ChEBI" id="CHEBI:48828"/>
    </cofactor>
</comment>
<evidence type="ECO:0000313" key="19">
    <source>
        <dbReference type="Proteomes" id="UP000291949"/>
    </source>
</evidence>
<evidence type="ECO:0000256" key="5">
    <source>
        <dbReference type="ARBA" id="ARBA00011921"/>
    </source>
</evidence>
<dbReference type="Proteomes" id="UP000550736">
    <property type="component" value="Unassembled WGS sequence"/>
</dbReference>
<dbReference type="NCBIfam" id="TIGR01910">
    <property type="entry name" value="DapE-ArgE"/>
    <property type="match status" value="1"/>
</dbReference>
<name>A0A7X9WBE6_STACP</name>
<dbReference type="GO" id="GO:0046872">
    <property type="term" value="F:metal ion binding"/>
    <property type="evidence" value="ECO:0007669"/>
    <property type="project" value="UniProtKB-KW"/>
</dbReference>
<comment type="cofactor">
    <cofactor evidence="2">
        <name>Zn(2+)</name>
        <dbReference type="ChEBI" id="CHEBI:29105"/>
    </cofactor>
</comment>
<dbReference type="PANTHER" id="PTHR43808:SF8">
    <property type="entry name" value="PEPTIDASE M20 DIMERISATION DOMAIN-CONTAINING PROTEIN"/>
    <property type="match status" value="1"/>
</dbReference>
<dbReference type="Gene3D" id="3.40.630.10">
    <property type="entry name" value="Zn peptidases"/>
    <property type="match status" value="1"/>
</dbReference>
<evidence type="ECO:0000256" key="11">
    <source>
        <dbReference type="ARBA" id="ARBA00022915"/>
    </source>
</evidence>
<dbReference type="GO" id="GO:0009089">
    <property type="term" value="P:lysine biosynthetic process via diaminopimelate"/>
    <property type="evidence" value="ECO:0007669"/>
    <property type="project" value="UniProtKB-UniPathway"/>
</dbReference>
<dbReference type="Proteomes" id="UP000291949">
    <property type="component" value="Unassembled WGS sequence"/>
</dbReference>
<evidence type="ECO:0000313" key="21">
    <source>
        <dbReference type="Proteomes" id="UP000550736"/>
    </source>
</evidence>
<keyword evidence="9" id="KW-0378">Hydrolase</keyword>
<evidence type="ECO:0000313" key="17">
    <source>
        <dbReference type="EMBL" id="NMK98090.1"/>
    </source>
</evidence>
<dbReference type="AlphaFoldDB" id="A0A7X9WBE6"/>
<dbReference type="Proteomes" id="UP000538955">
    <property type="component" value="Unassembled WGS sequence"/>
</dbReference>
<dbReference type="SUPFAM" id="SSF55031">
    <property type="entry name" value="Bacterial exopeptidase dimerisation domain"/>
    <property type="match status" value="1"/>
</dbReference>
<dbReference type="GO" id="GO:0019877">
    <property type="term" value="P:diaminopimelate biosynthetic process"/>
    <property type="evidence" value="ECO:0007669"/>
    <property type="project" value="UniProtKB-KW"/>
</dbReference>
<evidence type="ECO:0000256" key="6">
    <source>
        <dbReference type="ARBA" id="ARBA00016853"/>
    </source>
</evidence>
<evidence type="ECO:0000256" key="4">
    <source>
        <dbReference type="ARBA" id="ARBA00006247"/>
    </source>
</evidence>
<proteinExistence type="inferred from homology"/>
<dbReference type="InterPro" id="IPR001261">
    <property type="entry name" value="ArgE/DapE_CS"/>
</dbReference>
<evidence type="ECO:0000256" key="9">
    <source>
        <dbReference type="ARBA" id="ARBA00022801"/>
    </source>
</evidence>
<dbReference type="PANTHER" id="PTHR43808">
    <property type="entry name" value="ACETYLORNITHINE DEACETYLASE"/>
    <property type="match status" value="1"/>
</dbReference>
<evidence type="ECO:0000256" key="13">
    <source>
        <dbReference type="ARBA" id="ARBA00023285"/>
    </source>
</evidence>
<dbReference type="InterPro" id="IPR010182">
    <property type="entry name" value="ArgE/DapE"/>
</dbReference>
<dbReference type="RefSeq" id="WP_030062674.1">
    <property type="nucleotide sequence ID" value="NZ_AP014956.1"/>
</dbReference>
<protein>
    <recommendedName>
        <fullName evidence="6">Probable succinyl-diaminopimelate desuccinylase</fullName>
        <ecNumber evidence="5">3.5.1.18</ecNumber>
    </recommendedName>
</protein>
<keyword evidence="10" id="KW-0862">Zinc</keyword>
<sequence>MSVLTNEERVKILSDIVAIKTVNDNELEVAKYLQKWFDKYGIESELDEVSEGRANLIATVGSGQPVIGISGHMDVVAEGNHDDWTYDPFELTEDNGYLYGRGAADMKSGLAALAIALIEIKESNQLNKGTIKFMATVGEEMEQAGSSQLYEKGYADDLDALLIAEPSYPSLVYAHKGSMDFRITSKGRSSHSSMPFLGENAIKPLLEFIQNIDKEYEELTQTVKGESLDYSNMVNKLAGQLPENVTKEQAKDLIEGLVMTNSIFNGGSQVNSVPDSATAEFNVRTIPEYNNDKVKELFNKYLKQANENGSSLSQEIYLDLAPVVTTGKNRLVELGHEKAQAHFPNEEGLIITPTVAVTDASNLLRGKDEHFPFLMFGPGIRPHQVDECVEKQNYLDFVDYYIDFLTSFTDEF</sequence>
<evidence type="ECO:0000256" key="1">
    <source>
        <dbReference type="ARBA" id="ARBA00001941"/>
    </source>
</evidence>
<evidence type="ECO:0000259" key="15">
    <source>
        <dbReference type="Pfam" id="PF07687"/>
    </source>
</evidence>
<comment type="catalytic activity">
    <reaction evidence="14">
        <text>N-succinyl-(2S,6S)-2,6-diaminopimelate + H2O = (2S,6S)-2,6-diaminopimelate + succinate</text>
        <dbReference type="Rhea" id="RHEA:22608"/>
        <dbReference type="ChEBI" id="CHEBI:15377"/>
        <dbReference type="ChEBI" id="CHEBI:30031"/>
        <dbReference type="ChEBI" id="CHEBI:57609"/>
        <dbReference type="ChEBI" id="CHEBI:58087"/>
        <dbReference type="EC" id="3.5.1.18"/>
    </reaction>
</comment>
<dbReference type="InterPro" id="IPR002933">
    <property type="entry name" value="Peptidase_M20"/>
</dbReference>
<evidence type="ECO:0000256" key="8">
    <source>
        <dbReference type="ARBA" id="ARBA00022723"/>
    </source>
</evidence>
<evidence type="ECO:0000313" key="20">
    <source>
        <dbReference type="Proteomes" id="UP000538955"/>
    </source>
</evidence>
<gene>
    <name evidence="18" type="ORF">EQ811_08555</name>
    <name evidence="17" type="ORF">HHM13_08295</name>
    <name evidence="16" type="ORF">HHM24_09545</name>
</gene>
<dbReference type="CDD" id="cd08659">
    <property type="entry name" value="M20_ArgE_DapE-like"/>
    <property type="match status" value="1"/>
</dbReference>
<dbReference type="EC" id="3.5.1.18" evidence="5"/>
<dbReference type="SUPFAM" id="SSF53187">
    <property type="entry name" value="Zn-dependent exopeptidases"/>
    <property type="match status" value="1"/>
</dbReference>
<evidence type="ECO:0000313" key="18">
    <source>
        <dbReference type="EMBL" id="TBW76901.1"/>
    </source>
</evidence>
<comment type="caution">
    <text evidence="18">The sequence shown here is derived from an EMBL/GenBank/DDBJ whole genome shotgun (WGS) entry which is preliminary data.</text>
</comment>
<dbReference type="InterPro" id="IPR050072">
    <property type="entry name" value="Peptidase_M20A"/>
</dbReference>
<dbReference type="EMBL" id="JABBMI010000069">
    <property type="protein sequence ID" value="NMK54965.1"/>
    <property type="molecule type" value="Genomic_DNA"/>
</dbReference>
<dbReference type="GO" id="GO:0009014">
    <property type="term" value="F:succinyl-diaminopimelate desuccinylase activity"/>
    <property type="evidence" value="ECO:0007669"/>
    <property type="project" value="UniProtKB-EC"/>
</dbReference>
<keyword evidence="12" id="KW-0457">Lysine biosynthesis</keyword>
<dbReference type="EMBL" id="JABBLX010000023">
    <property type="protein sequence ID" value="NMK98090.1"/>
    <property type="molecule type" value="Genomic_DNA"/>
</dbReference>
<organism evidence="18 19">
    <name type="scientific">Staphylococcus capitis</name>
    <dbReference type="NCBI Taxonomy" id="29388"/>
    <lineage>
        <taxon>Bacteria</taxon>
        <taxon>Bacillati</taxon>
        <taxon>Bacillota</taxon>
        <taxon>Bacilli</taxon>
        <taxon>Bacillales</taxon>
        <taxon>Staphylococcaceae</taxon>
        <taxon>Staphylococcus</taxon>
    </lineage>
</organism>
<dbReference type="PROSITE" id="PS00758">
    <property type="entry name" value="ARGE_DAPE_CPG2_1"/>
    <property type="match status" value="1"/>
</dbReference>
<feature type="domain" description="Peptidase M20 dimerisation" evidence="15">
    <location>
        <begin position="173"/>
        <end position="308"/>
    </location>
</feature>
<keyword evidence="11" id="KW-0220">Diaminopimelate biosynthesis</keyword>
<evidence type="ECO:0000256" key="12">
    <source>
        <dbReference type="ARBA" id="ARBA00023154"/>
    </source>
</evidence>
<dbReference type="UniPathway" id="UPA00034">
    <property type="reaction ID" value="UER00021"/>
</dbReference>
<keyword evidence="8" id="KW-0479">Metal-binding</keyword>
<dbReference type="EMBL" id="SCHC01000002">
    <property type="protein sequence ID" value="TBW76901.1"/>
    <property type="molecule type" value="Genomic_DNA"/>
</dbReference>
<dbReference type="Pfam" id="PF01546">
    <property type="entry name" value="Peptidase_M20"/>
    <property type="match status" value="1"/>
</dbReference>
<dbReference type="InterPro" id="IPR036264">
    <property type="entry name" value="Bact_exopeptidase_dim_dom"/>
</dbReference>
<accession>A0A7X9WBE6</accession>
<dbReference type="Gene3D" id="3.30.70.360">
    <property type="match status" value="1"/>
</dbReference>
<dbReference type="Pfam" id="PF07687">
    <property type="entry name" value="M20_dimer"/>
    <property type="match status" value="1"/>
</dbReference>
<reference evidence="20 21" key="2">
    <citation type="submission" date="2020-04" db="EMBL/GenBank/DDBJ databases">
        <title>The Epidemiology and Molecular Characteristics of Linezolid-Resistant Staphylococcus capitis in Huashan Hospital, Shanghai.</title>
        <authorList>
            <person name="Ding L."/>
            <person name="Li P."/>
            <person name="Yang Y."/>
            <person name="Lin D."/>
            <person name="Xu X."/>
        </authorList>
    </citation>
    <scope>NUCLEOTIDE SEQUENCE [LARGE SCALE GENOMIC DNA]</scope>
    <source>
        <strain evidence="17 21">12-86</strain>
        <strain evidence="16 20">17-84</strain>
    </source>
</reference>
<evidence type="ECO:0000256" key="3">
    <source>
        <dbReference type="ARBA" id="ARBA00005130"/>
    </source>
</evidence>
<evidence type="ECO:0000313" key="16">
    <source>
        <dbReference type="EMBL" id="NMK54965.1"/>
    </source>
</evidence>
<evidence type="ECO:0000256" key="10">
    <source>
        <dbReference type="ARBA" id="ARBA00022833"/>
    </source>
</evidence>
<evidence type="ECO:0000256" key="14">
    <source>
        <dbReference type="ARBA" id="ARBA00051301"/>
    </source>
</evidence>